<name>A0A7S1NDJ3_9EUGL</name>
<proteinExistence type="predicted"/>
<gene>
    <name evidence="1" type="ORF">EGYM00392_LOCUS23966</name>
</gene>
<evidence type="ECO:0000313" key="1">
    <source>
        <dbReference type="EMBL" id="CAD9012864.1"/>
    </source>
</evidence>
<sequence>MVGPEAMRQGGGRIHWKPQGCELLGEEEIMIMHGEHKGPAGQVPADRTPLLANEEGYPNACCKCYESECETVINKWPLSILRLRGFQACTPHRPPTYFWGGELKETPFSID</sequence>
<reference evidence="1" key="1">
    <citation type="submission" date="2021-01" db="EMBL/GenBank/DDBJ databases">
        <authorList>
            <person name="Corre E."/>
            <person name="Pelletier E."/>
            <person name="Niang G."/>
            <person name="Scheremetjew M."/>
            <person name="Finn R."/>
            <person name="Kale V."/>
            <person name="Holt S."/>
            <person name="Cochrane G."/>
            <person name="Meng A."/>
            <person name="Brown T."/>
            <person name="Cohen L."/>
        </authorList>
    </citation>
    <scope>NUCLEOTIDE SEQUENCE</scope>
    <source>
        <strain evidence="1">NIES-381</strain>
    </source>
</reference>
<protein>
    <submittedName>
        <fullName evidence="1">Uncharacterized protein</fullName>
    </submittedName>
</protein>
<dbReference type="EMBL" id="HBGA01064576">
    <property type="protein sequence ID" value="CAD9012864.1"/>
    <property type="molecule type" value="Transcribed_RNA"/>
</dbReference>
<organism evidence="1">
    <name type="scientific">Eutreptiella gymnastica</name>
    <dbReference type="NCBI Taxonomy" id="73025"/>
    <lineage>
        <taxon>Eukaryota</taxon>
        <taxon>Discoba</taxon>
        <taxon>Euglenozoa</taxon>
        <taxon>Euglenida</taxon>
        <taxon>Spirocuta</taxon>
        <taxon>Euglenophyceae</taxon>
        <taxon>Eutreptiales</taxon>
        <taxon>Eutreptiaceae</taxon>
        <taxon>Eutreptiella</taxon>
    </lineage>
</organism>
<accession>A0A7S1NDJ3</accession>
<dbReference type="AlphaFoldDB" id="A0A7S1NDJ3"/>